<dbReference type="SMART" id="SM00854">
    <property type="entry name" value="PGA_cap"/>
    <property type="match status" value="1"/>
</dbReference>
<sequence>MSLFFLGDFVNPNGNLEFPLLKSLIKPHDKLILNLEGPILDDKVLRPINPHKYNLYSNNHALGRFKDYDVSLILANNHINDFKRGLNATIDILDNDNKSYFGTDKNPYIEYKNTDDNQNYCVFAFNSKLTLPVSNKGVNSIDKDSLEKVKRYRDKNPNTTIIVISHCGLELSPYPVPADRDLFKKFIDLGVDSVIAHHPHIVQDVEKYKGKYIFYSIGNFAIPETVYLGKKLNYNNPLTNLGYIIQFENKENIRVHRVKMHQDENKVSYDKELNIDEMLEKNPFKGFSNKQYLQFYTKNKKASKYYPTFDAYGNFSFTLKYNYILLTQFIRTLLIKSKLYNPYS</sequence>
<dbReference type="InterPro" id="IPR019079">
    <property type="entry name" value="Capsule_synth_CapA"/>
</dbReference>
<dbReference type="Pfam" id="PF09587">
    <property type="entry name" value="PGA_cap"/>
    <property type="match status" value="1"/>
</dbReference>
<dbReference type="AlphaFoldDB" id="A0A368ZKY8"/>
<organism evidence="3 4">
    <name type="scientific">Winogradskyella arenosi</name>
    <dbReference type="NCBI Taxonomy" id="533325"/>
    <lineage>
        <taxon>Bacteria</taxon>
        <taxon>Pseudomonadati</taxon>
        <taxon>Bacteroidota</taxon>
        <taxon>Flavobacteriia</taxon>
        <taxon>Flavobacteriales</taxon>
        <taxon>Flavobacteriaceae</taxon>
        <taxon>Winogradskyella</taxon>
    </lineage>
</organism>
<dbReference type="PANTHER" id="PTHR33393:SF13">
    <property type="entry name" value="PGA BIOSYNTHESIS PROTEIN CAPA"/>
    <property type="match status" value="1"/>
</dbReference>
<reference evidence="3 4" key="1">
    <citation type="submission" date="2018-07" db="EMBL/GenBank/DDBJ databases">
        <title>Genomic Encyclopedia of Type Strains, Phase III (KMG-III): the genomes of soil and plant-associated and newly described type strains.</title>
        <authorList>
            <person name="Whitman W."/>
        </authorList>
    </citation>
    <scope>NUCLEOTIDE SEQUENCE [LARGE SCALE GENOMIC DNA]</scope>
    <source>
        <strain evidence="3 4">CECT 7958</strain>
    </source>
</reference>
<dbReference type="Gene3D" id="3.60.21.10">
    <property type="match status" value="1"/>
</dbReference>
<feature type="domain" description="Capsule synthesis protein CapA" evidence="2">
    <location>
        <begin position="2"/>
        <end position="224"/>
    </location>
</feature>
<dbReference type="RefSeq" id="WP_114308079.1">
    <property type="nucleotide sequence ID" value="NZ_QPJO01000001.1"/>
</dbReference>
<evidence type="ECO:0000259" key="2">
    <source>
        <dbReference type="SMART" id="SM00854"/>
    </source>
</evidence>
<comment type="caution">
    <text evidence="3">The sequence shown here is derived from an EMBL/GenBank/DDBJ whole genome shotgun (WGS) entry which is preliminary data.</text>
</comment>
<protein>
    <submittedName>
        <fullName evidence="3">Poly-gamma-glutamate synthesis protein (Capsule biosynthesis protein)</fullName>
    </submittedName>
</protein>
<dbReference type="Proteomes" id="UP000253436">
    <property type="component" value="Unassembled WGS sequence"/>
</dbReference>
<evidence type="ECO:0000313" key="3">
    <source>
        <dbReference type="EMBL" id="RCW93565.1"/>
    </source>
</evidence>
<dbReference type="InterPro" id="IPR052169">
    <property type="entry name" value="CW_Biosynth-Accessory"/>
</dbReference>
<dbReference type="SUPFAM" id="SSF56300">
    <property type="entry name" value="Metallo-dependent phosphatases"/>
    <property type="match status" value="1"/>
</dbReference>
<dbReference type="PANTHER" id="PTHR33393">
    <property type="entry name" value="POLYGLUTAMINE SYNTHESIS ACCESSORY PROTEIN RV0574C-RELATED"/>
    <property type="match status" value="1"/>
</dbReference>
<evidence type="ECO:0000313" key="4">
    <source>
        <dbReference type="Proteomes" id="UP000253436"/>
    </source>
</evidence>
<dbReference type="InterPro" id="IPR029052">
    <property type="entry name" value="Metallo-depent_PP-like"/>
</dbReference>
<dbReference type="OrthoDB" id="9810906at2"/>
<comment type="similarity">
    <text evidence="1">Belongs to the CapA family.</text>
</comment>
<proteinExistence type="inferred from homology"/>
<gene>
    <name evidence="3" type="ORF">DFQ08_101360</name>
</gene>
<keyword evidence="4" id="KW-1185">Reference proteome</keyword>
<name>A0A368ZKY8_9FLAO</name>
<dbReference type="EMBL" id="QPJO01000001">
    <property type="protein sequence ID" value="RCW93565.1"/>
    <property type="molecule type" value="Genomic_DNA"/>
</dbReference>
<evidence type="ECO:0000256" key="1">
    <source>
        <dbReference type="ARBA" id="ARBA00005662"/>
    </source>
</evidence>
<accession>A0A368ZKY8</accession>